<evidence type="ECO:0000259" key="1">
    <source>
        <dbReference type="Pfam" id="PF02878"/>
    </source>
</evidence>
<protein>
    <submittedName>
        <fullName evidence="2">Nucleoside-diphosphate-sugar pyrophosphorylase</fullName>
    </submittedName>
</protein>
<evidence type="ECO:0000313" key="3">
    <source>
        <dbReference type="Proteomes" id="UP001287282"/>
    </source>
</evidence>
<name>A0ABU3XI90_9BACI</name>
<reference evidence="2 3" key="1">
    <citation type="submission" date="2023-10" db="EMBL/GenBank/DDBJ databases">
        <title>Screening of Alkalihalobacillus lindianensis BZ-TG-R113 and Its Alleviation of Salt Stress on Rapeseed Growth.</title>
        <authorList>
            <person name="Zhao B."/>
            <person name="Guo T."/>
        </authorList>
    </citation>
    <scope>NUCLEOTIDE SEQUENCE [LARGE SCALE GENOMIC DNA]</scope>
    <source>
        <strain evidence="2 3">BZ-TG-R113</strain>
    </source>
</reference>
<dbReference type="InterPro" id="IPR005844">
    <property type="entry name" value="A-D-PHexomutase_a/b/a-I"/>
</dbReference>
<dbReference type="Proteomes" id="UP001287282">
    <property type="component" value="Unassembled WGS sequence"/>
</dbReference>
<dbReference type="EMBL" id="JAWJBA010000264">
    <property type="protein sequence ID" value="MDV2687063.1"/>
    <property type="molecule type" value="Genomic_DNA"/>
</dbReference>
<dbReference type="Gene3D" id="3.40.120.10">
    <property type="entry name" value="Alpha-D-Glucose-1,6-Bisphosphate, subunit A, domain 3"/>
    <property type="match status" value="1"/>
</dbReference>
<feature type="domain" description="Alpha-D-phosphohexomutase alpha/beta/alpha" evidence="1">
    <location>
        <begin position="3"/>
        <end position="77"/>
    </location>
</feature>
<feature type="non-terminal residue" evidence="2">
    <location>
        <position position="92"/>
    </location>
</feature>
<accession>A0ABU3XI90</accession>
<feature type="non-terminal residue" evidence="2">
    <location>
        <position position="1"/>
    </location>
</feature>
<keyword evidence="3" id="KW-1185">Reference proteome</keyword>
<proteinExistence type="predicted"/>
<sequence length="92" mass="10111">LLKLSLAQGVQATGVDVTDLEEAAVPSFRKIISAHHFQGGAHLRVSEGNAIVIELFDQEGLPIATSVQKKIDKIVTFNSYRRVAFDRVGEYE</sequence>
<gene>
    <name evidence="2" type="ORF">RYX56_22195</name>
</gene>
<organism evidence="2 3">
    <name type="scientific">Alkalihalophilus lindianensis</name>
    <dbReference type="NCBI Taxonomy" id="1630542"/>
    <lineage>
        <taxon>Bacteria</taxon>
        <taxon>Bacillati</taxon>
        <taxon>Bacillota</taxon>
        <taxon>Bacilli</taxon>
        <taxon>Bacillales</taxon>
        <taxon>Bacillaceae</taxon>
        <taxon>Alkalihalophilus</taxon>
    </lineage>
</organism>
<evidence type="ECO:0000313" key="2">
    <source>
        <dbReference type="EMBL" id="MDV2687063.1"/>
    </source>
</evidence>
<dbReference type="Pfam" id="PF02878">
    <property type="entry name" value="PGM_PMM_I"/>
    <property type="match status" value="1"/>
</dbReference>
<comment type="caution">
    <text evidence="2">The sequence shown here is derived from an EMBL/GenBank/DDBJ whole genome shotgun (WGS) entry which is preliminary data.</text>
</comment>